<dbReference type="RefSeq" id="WP_022865582.1">
    <property type="nucleotide sequence ID" value="NZ_CP171105.1"/>
</dbReference>
<dbReference type="PANTHER" id="PTHR12001:SF85">
    <property type="entry name" value="SHORT CHAIN ISOPRENYL DIPHOSPHATE SYNTHASE"/>
    <property type="match status" value="1"/>
</dbReference>
<dbReference type="Pfam" id="PF00348">
    <property type="entry name" value="polyprenyl_synt"/>
    <property type="match status" value="1"/>
</dbReference>
<dbReference type="Proteomes" id="UP001275049">
    <property type="component" value="Unassembled WGS sequence"/>
</dbReference>
<evidence type="ECO:0000313" key="7">
    <source>
        <dbReference type="EMBL" id="MDY5132185.1"/>
    </source>
</evidence>
<evidence type="ECO:0000256" key="3">
    <source>
        <dbReference type="ARBA" id="ARBA00022679"/>
    </source>
</evidence>
<dbReference type="PANTHER" id="PTHR12001">
    <property type="entry name" value="GERANYLGERANYL PYROPHOSPHATE SYNTHASE"/>
    <property type="match status" value="1"/>
</dbReference>
<evidence type="ECO:0000313" key="8">
    <source>
        <dbReference type="EMBL" id="MDY5155411.1"/>
    </source>
</evidence>
<name>A0AAW9HZY4_9ACTO</name>
<gene>
    <name evidence="8" type="ORF">R6G80_06720</name>
    <name evidence="7" type="ORF">R6G86_00295</name>
</gene>
<dbReference type="GO" id="GO:0008299">
    <property type="term" value="P:isoprenoid biosynthetic process"/>
    <property type="evidence" value="ECO:0007669"/>
    <property type="project" value="InterPro"/>
</dbReference>
<dbReference type="AlphaFoldDB" id="A0AAW9HZY4"/>
<dbReference type="Gene3D" id="1.10.600.10">
    <property type="entry name" value="Farnesyl Diphosphate Synthase"/>
    <property type="match status" value="1"/>
</dbReference>
<dbReference type="Proteomes" id="UP001281731">
    <property type="component" value="Unassembled WGS sequence"/>
</dbReference>
<evidence type="ECO:0000313" key="10">
    <source>
        <dbReference type="Proteomes" id="UP001281731"/>
    </source>
</evidence>
<comment type="cofactor">
    <cofactor evidence="1">
        <name>Mg(2+)</name>
        <dbReference type="ChEBI" id="CHEBI:18420"/>
    </cofactor>
</comment>
<protein>
    <submittedName>
        <fullName evidence="8">Polyprenyl synthetase family protein</fullName>
    </submittedName>
</protein>
<keyword evidence="9" id="KW-1185">Reference proteome</keyword>
<evidence type="ECO:0000256" key="1">
    <source>
        <dbReference type="ARBA" id="ARBA00001946"/>
    </source>
</evidence>
<dbReference type="EMBL" id="JAWNGC010000008">
    <property type="protein sequence ID" value="MDY5155411.1"/>
    <property type="molecule type" value="Genomic_DNA"/>
</dbReference>
<accession>A0AAW9HZY4</accession>
<dbReference type="InterPro" id="IPR033749">
    <property type="entry name" value="Polyprenyl_synt_CS"/>
</dbReference>
<evidence type="ECO:0000313" key="9">
    <source>
        <dbReference type="Proteomes" id="UP001275049"/>
    </source>
</evidence>
<evidence type="ECO:0000256" key="4">
    <source>
        <dbReference type="ARBA" id="ARBA00022723"/>
    </source>
</evidence>
<dbReference type="PROSITE" id="PS00723">
    <property type="entry name" value="POLYPRENYL_SYNTHASE_1"/>
    <property type="match status" value="1"/>
</dbReference>
<dbReference type="PROSITE" id="PS00444">
    <property type="entry name" value="POLYPRENYL_SYNTHASE_2"/>
    <property type="match status" value="1"/>
</dbReference>
<organism evidence="8 10">
    <name type="scientific">Actinotignum urinale</name>
    <dbReference type="NCBI Taxonomy" id="190146"/>
    <lineage>
        <taxon>Bacteria</taxon>
        <taxon>Bacillati</taxon>
        <taxon>Actinomycetota</taxon>
        <taxon>Actinomycetes</taxon>
        <taxon>Actinomycetales</taxon>
        <taxon>Actinomycetaceae</taxon>
        <taxon>Actinotignum</taxon>
    </lineage>
</organism>
<comment type="caution">
    <text evidence="8">The sequence shown here is derived from an EMBL/GenBank/DDBJ whole genome shotgun (WGS) entry which is preliminary data.</text>
</comment>
<evidence type="ECO:0000256" key="6">
    <source>
        <dbReference type="RuleBase" id="RU004466"/>
    </source>
</evidence>
<dbReference type="SUPFAM" id="SSF48576">
    <property type="entry name" value="Terpenoid synthases"/>
    <property type="match status" value="1"/>
</dbReference>
<keyword evidence="3 6" id="KW-0808">Transferase</keyword>
<dbReference type="InterPro" id="IPR008949">
    <property type="entry name" value="Isoprenoid_synthase_dom_sf"/>
</dbReference>
<dbReference type="InterPro" id="IPR000092">
    <property type="entry name" value="Polyprenyl_synt"/>
</dbReference>
<dbReference type="EMBL" id="JAWNGA010000001">
    <property type="protein sequence ID" value="MDY5132185.1"/>
    <property type="molecule type" value="Genomic_DNA"/>
</dbReference>
<keyword evidence="4" id="KW-0479">Metal-binding</keyword>
<dbReference type="GO" id="GO:0046872">
    <property type="term" value="F:metal ion binding"/>
    <property type="evidence" value="ECO:0007669"/>
    <property type="project" value="UniProtKB-KW"/>
</dbReference>
<comment type="similarity">
    <text evidence="2 6">Belongs to the FPP/GGPP synthase family.</text>
</comment>
<sequence length="366" mass="39312">MLNLQDFHARVNLCISRALASLGRWGTPVMDELFASAITMSSSGKRTRATLVYAGLLSACPTPSEELVSQAVRAATSVELCQLATLIHDDIADSSSTRRGFPTTHASLTDCHSRNQWDGDSAHFGLASGIMAADAIFALSTREMLATGCFAAVELLSDMNEEVAVGQYLDMRAECHPHSTLSDAWSVITHKTVSYSALFPLRIGASLSTTTAGAAFLPHAPSLSSRDAHYGISEELDTHLLAFATPFGEAFQLRDDILGIVGNPEETGKPAAHDVSEGKKTVLYALLVDKISPQELSWLLSLQGTCLDGEHIARIRELYRNTGVLAEVEAMIHVRENAARTALTSMNAPARVLLTELVDALSSRTS</sequence>
<reference evidence="8 9" key="1">
    <citation type="submission" date="2023-10" db="EMBL/GenBank/DDBJ databases">
        <title>Whole Genome based description of the genera Actinobaculum and Actinotignum reveals a complex phylogenetic relationship within the species included in the genus Actinotignum.</title>
        <authorList>
            <person name="Jensen C.S."/>
            <person name="Dargis R."/>
            <person name="Kemp M."/>
            <person name="Christensen J.J."/>
        </authorList>
    </citation>
    <scope>NUCLEOTIDE SEQUENCE</scope>
    <source>
        <strain evidence="8">SLA_B511</strain>
        <strain evidence="7 9">SLA_B974</strain>
    </source>
</reference>
<evidence type="ECO:0000256" key="5">
    <source>
        <dbReference type="ARBA" id="ARBA00022842"/>
    </source>
</evidence>
<evidence type="ECO:0000256" key="2">
    <source>
        <dbReference type="ARBA" id="ARBA00006706"/>
    </source>
</evidence>
<proteinExistence type="inferred from homology"/>
<dbReference type="GO" id="GO:0004659">
    <property type="term" value="F:prenyltransferase activity"/>
    <property type="evidence" value="ECO:0007669"/>
    <property type="project" value="InterPro"/>
</dbReference>
<keyword evidence="5" id="KW-0460">Magnesium</keyword>